<sequence>IQPMDTSNAHDTDNQIIQRVDSMDLDDLPSHTTKKVKAILPKKTSTTIPTEPLPTQTSLTQNDKKLKPKNPTGHTHTKKGNCTMQRPWGPNFPNIKFSYNNPYIAKMHMPDPNEKQQELL</sequence>
<gene>
    <name evidence="2" type="ORF">GMARGA_LOCUS15376</name>
</gene>
<evidence type="ECO:0000256" key="1">
    <source>
        <dbReference type="SAM" id="MobiDB-lite"/>
    </source>
</evidence>
<keyword evidence="3" id="KW-1185">Reference proteome</keyword>
<organism evidence="2 3">
    <name type="scientific">Gigaspora margarita</name>
    <dbReference type="NCBI Taxonomy" id="4874"/>
    <lineage>
        <taxon>Eukaryota</taxon>
        <taxon>Fungi</taxon>
        <taxon>Fungi incertae sedis</taxon>
        <taxon>Mucoromycota</taxon>
        <taxon>Glomeromycotina</taxon>
        <taxon>Glomeromycetes</taxon>
        <taxon>Diversisporales</taxon>
        <taxon>Gigasporaceae</taxon>
        <taxon>Gigaspora</taxon>
    </lineage>
</organism>
<comment type="caution">
    <text evidence="2">The sequence shown here is derived from an EMBL/GenBank/DDBJ whole genome shotgun (WGS) entry which is preliminary data.</text>
</comment>
<proteinExistence type="predicted"/>
<name>A0ABN7V862_GIGMA</name>
<feature type="non-terminal residue" evidence="2">
    <location>
        <position position="1"/>
    </location>
</feature>
<protein>
    <submittedName>
        <fullName evidence="2">8725_t:CDS:1</fullName>
    </submittedName>
</protein>
<feature type="region of interest" description="Disordered" evidence="1">
    <location>
        <begin position="1"/>
        <end position="89"/>
    </location>
</feature>
<dbReference type="Proteomes" id="UP000789901">
    <property type="component" value="Unassembled WGS sequence"/>
</dbReference>
<dbReference type="EMBL" id="CAJVQB010010553">
    <property type="protein sequence ID" value="CAG8740959.1"/>
    <property type="molecule type" value="Genomic_DNA"/>
</dbReference>
<feature type="compositionally biased region" description="Polar residues" evidence="1">
    <location>
        <begin position="43"/>
        <end position="61"/>
    </location>
</feature>
<accession>A0ABN7V862</accession>
<evidence type="ECO:0000313" key="3">
    <source>
        <dbReference type="Proteomes" id="UP000789901"/>
    </source>
</evidence>
<reference evidence="2 3" key="1">
    <citation type="submission" date="2021-06" db="EMBL/GenBank/DDBJ databases">
        <authorList>
            <person name="Kallberg Y."/>
            <person name="Tangrot J."/>
            <person name="Rosling A."/>
        </authorList>
    </citation>
    <scope>NUCLEOTIDE SEQUENCE [LARGE SCALE GENOMIC DNA]</scope>
    <source>
        <strain evidence="2 3">120-4 pot B 10/14</strain>
    </source>
</reference>
<evidence type="ECO:0000313" key="2">
    <source>
        <dbReference type="EMBL" id="CAG8740959.1"/>
    </source>
</evidence>